<evidence type="ECO:0000256" key="3">
    <source>
        <dbReference type="ARBA" id="ARBA00022692"/>
    </source>
</evidence>
<proteinExistence type="predicted"/>
<feature type="transmembrane region" description="Helical" evidence="6">
    <location>
        <begin position="301"/>
        <end position="321"/>
    </location>
</feature>
<evidence type="ECO:0000313" key="7">
    <source>
        <dbReference type="EMBL" id="SUZ56304.1"/>
    </source>
</evidence>
<feature type="transmembrane region" description="Helical" evidence="6">
    <location>
        <begin position="259"/>
        <end position="280"/>
    </location>
</feature>
<dbReference type="Gene3D" id="1.10.3470.10">
    <property type="entry name" value="ABC transporter involved in vitamin B12 uptake, BtuC"/>
    <property type="match status" value="1"/>
</dbReference>
<dbReference type="InterPro" id="IPR037294">
    <property type="entry name" value="ABC_BtuC-like"/>
</dbReference>
<sequence length="338" mass="37002">MSNRVRLIGWCAFLVMLSFIPLFITSGRWIDFLEMTMFVAVLGQGWNILGGYGGQYSFGNALFFGTGAYIQALLQFKFGLSPWFSLWFALAGTALVGAMVGYLSFRYGLRGSYFALITLAFAEAFHVLSRSLTAITEGGHGVQLTLNQNPDQAISTFQFNFAGEFLKAYGFYYTIFSIMLIAFCAVWLMERSRFGAQLVAVRENEDSAEALGINTFRVKMGAICFSASITAMAGVYYTQKFLFIEPGIAYGPAKSVEALFAPIVGGLGTVIGPLLGSFFIHGVGEITKEMIGHVLGNRPGVDLILFGVILVLVLAFLPRGLAGLVEDLWKRIFRGRNA</sequence>
<feature type="transmembrane region" description="Helical" evidence="6">
    <location>
        <begin position="112"/>
        <end position="129"/>
    </location>
</feature>
<evidence type="ECO:0008006" key="8">
    <source>
        <dbReference type="Google" id="ProtNLM"/>
    </source>
</evidence>
<evidence type="ECO:0000256" key="6">
    <source>
        <dbReference type="SAM" id="Phobius"/>
    </source>
</evidence>
<dbReference type="GO" id="GO:0005886">
    <property type="term" value="C:plasma membrane"/>
    <property type="evidence" value="ECO:0007669"/>
    <property type="project" value="UniProtKB-SubCell"/>
</dbReference>
<keyword evidence="5 6" id="KW-0472">Membrane</keyword>
<evidence type="ECO:0000256" key="5">
    <source>
        <dbReference type="ARBA" id="ARBA00023136"/>
    </source>
</evidence>
<dbReference type="Pfam" id="PF02653">
    <property type="entry name" value="BPD_transp_2"/>
    <property type="match status" value="1"/>
</dbReference>
<protein>
    <recommendedName>
        <fullName evidence="8">Branched-chain amino acid ABC transporter permease</fullName>
    </recommendedName>
</protein>
<reference evidence="7" key="1">
    <citation type="submission" date="2018-05" db="EMBL/GenBank/DDBJ databases">
        <authorList>
            <person name="Lanie J.A."/>
            <person name="Ng W.-L."/>
            <person name="Kazmierczak K.M."/>
            <person name="Andrzejewski T.M."/>
            <person name="Davidsen T.M."/>
            <person name="Wayne K.J."/>
            <person name="Tettelin H."/>
            <person name="Glass J.I."/>
            <person name="Rusch D."/>
            <person name="Podicherti R."/>
            <person name="Tsui H.-C.T."/>
            <person name="Winkler M.E."/>
        </authorList>
    </citation>
    <scope>NUCLEOTIDE SEQUENCE</scope>
</reference>
<keyword evidence="2" id="KW-1003">Cell membrane</keyword>
<organism evidence="7">
    <name type="scientific">marine metagenome</name>
    <dbReference type="NCBI Taxonomy" id="408172"/>
    <lineage>
        <taxon>unclassified sequences</taxon>
        <taxon>metagenomes</taxon>
        <taxon>ecological metagenomes</taxon>
    </lineage>
</organism>
<keyword evidence="4 6" id="KW-1133">Transmembrane helix</keyword>
<evidence type="ECO:0000256" key="4">
    <source>
        <dbReference type="ARBA" id="ARBA00022989"/>
    </source>
</evidence>
<name>A0A381NQA7_9ZZZZ</name>
<comment type="subcellular location">
    <subcellularLocation>
        <location evidence="1">Cell membrane</location>
        <topology evidence="1">Multi-pass membrane protein</topology>
    </subcellularLocation>
</comment>
<dbReference type="PANTHER" id="PTHR30482">
    <property type="entry name" value="HIGH-AFFINITY BRANCHED-CHAIN AMINO ACID TRANSPORT SYSTEM PERMEASE"/>
    <property type="match status" value="1"/>
</dbReference>
<dbReference type="InterPro" id="IPR043428">
    <property type="entry name" value="LivM-like"/>
</dbReference>
<dbReference type="GO" id="GO:0015658">
    <property type="term" value="F:branched-chain amino acid transmembrane transporter activity"/>
    <property type="evidence" value="ECO:0007669"/>
    <property type="project" value="InterPro"/>
</dbReference>
<dbReference type="EMBL" id="UINC01000493">
    <property type="protein sequence ID" value="SUZ56304.1"/>
    <property type="molecule type" value="Genomic_DNA"/>
</dbReference>
<gene>
    <name evidence="7" type="ORF">METZ01_LOCUS9158</name>
</gene>
<evidence type="ECO:0000256" key="2">
    <source>
        <dbReference type="ARBA" id="ARBA00022475"/>
    </source>
</evidence>
<dbReference type="CDD" id="cd06581">
    <property type="entry name" value="TM_PBP1_LivM_like"/>
    <property type="match status" value="1"/>
</dbReference>
<feature type="transmembrane region" description="Helical" evidence="6">
    <location>
        <begin position="7"/>
        <end position="24"/>
    </location>
</feature>
<dbReference type="PANTHER" id="PTHR30482:SF10">
    <property type="entry name" value="HIGH-AFFINITY BRANCHED-CHAIN AMINO ACID TRANSPORT PROTEIN BRAE"/>
    <property type="match status" value="1"/>
</dbReference>
<feature type="transmembrane region" description="Helical" evidence="6">
    <location>
        <begin position="84"/>
        <end position="105"/>
    </location>
</feature>
<feature type="transmembrane region" description="Helical" evidence="6">
    <location>
        <begin position="220"/>
        <end position="239"/>
    </location>
</feature>
<keyword evidence="3 6" id="KW-0812">Transmembrane</keyword>
<accession>A0A381NQA7</accession>
<dbReference type="AlphaFoldDB" id="A0A381NQA7"/>
<feature type="transmembrane region" description="Helical" evidence="6">
    <location>
        <begin position="170"/>
        <end position="189"/>
    </location>
</feature>
<dbReference type="InterPro" id="IPR001851">
    <property type="entry name" value="ABC_transp_permease"/>
</dbReference>
<evidence type="ECO:0000256" key="1">
    <source>
        <dbReference type="ARBA" id="ARBA00004651"/>
    </source>
</evidence>